<dbReference type="Pfam" id="PF11774">
    <property type="entry name" value="Lsr2"/>
    <property type="match status" value="1"/>
</dbReference>
<evidence type="ECO:0000259" key="4">
    <source>
        <dbReference type="Pfam" id="PF23359"/>
    </source>
</evidence>
<feature type="compositionally biased region" description="Low complexity" evidence="2">
    <location>
        <begin position="61"/>
        <end position="74"/>
    </location>
</feature>
<feature type="region of interest" description="Disordered" evidence="2">
    <location>
        <begin position="59"/>
        <end position="90"/>
    </location>
</feature>
<dbReference type="Gene3D" id="3.30.60.230">
    <property type="entry name" value="Lsr2, dimerization domain"/>
    <property type="match status" value="1"/>
</dbReference>
<dbReference type="InterPro" id="IPR024412">
    <property type="entry name" value="Lsr2_dim_dom"/>
</dbReference>
<feature type="domain" description="Lsr2 dimerization" evidence="3">
    <location>
        <begin position="1"/>
        <end position="61"/>
    </location>
</feature>
<dbReference type="GO" id="GO:0016746">
    <property type="term" value="F:acyltransferase activity"/>
    <property type="evidence" value="ECO:0007669"/>
    <property type="project" value="InterPro"/>
</dbReference>
<dbReference type="Proteomes" id="UP000553888">
    <property type="component" value="Unassembled WGS sequence"/>
</dbReference>
<organism evidence="5 6">
    <name type="scientific">Schumannella luteola</name>
    <dbReference type="NCBI Taxonomy" id="472059"/>
    <lineage>
        <taxon>Bacteria</taxon>
        <taxon>Bacillati</taxon>
        <taxon>Actinomycetota</taxon>
        <taxon>Actinomycetes</taxon>
        <taxon>Micrococcales</taxon>
        <taxon>Microbacteriaceae</taxon>
        <taxon>Schumannella</taxon>
    </lineage>
</organism>
<name>A0A852YBU4_9MICO</name>
<evidence type="ECO:0008006" key="7">
    <source>
        <dbReference type="Google" id="ProtNLM"/>
    </source>
</evidence>
<evidence type="ECO:0000256" key="2">
    <source>
        <dbReference type="SAM" id="MobiDB-lite"/>
    </source>
</evidence>
<feature type="domain" description="Lsr2 DNA-binding" evidence="4">
    <location>
        <begin position="87"/>
        <end position="122"/>
    </location>
</feature>
<dbReference type="InterPro" id="IPR042261">
    <property type="entry name" value="Lsr2-like_dimerization"/>
</dbReference>
<sequence>MARRTVIQFTDDLSGEDLPDGTRSTTFAFNGVQYSIDLSDDNVAKLEAALQPFIDAGTRVGAPSGLRRSGARAAGSGGSGSSGSGRSPEDLAAIREWANANGYSVGDRGRVKGEILDAYDKAH</sequence>
<evidence type="ECO:0000313" key="5">
    <source>
        <dbReference type="EMBL" id="NYG98651.1"/>
    </source>
</evidence>
<protein>
    <recommendedName>
        <fullName evidence="7">Lsr2 family protein</fullName>
    </recommendedName>
</protein>
<dbReference type="InterPro" id="IPR055370">
    <property type="entry name" value="Lsr2_DNA-bd"/>
</dbReference>
<dbReference type="AlphaFoldDB" id="A0A852YBU4"/>
<evidence type="ECO:0000256" key="1">
    <source>
        <dbReference type="ARBA" id="ARBA00023125"/>
    </source>
</evidence>
<proteinExistence type="predicted"/>
<dbReference type="InterPro" id="IPR036625">
    <property type="entry name" value="E3-bd_dom_sf"/>
</dbReference>
<keyword evidence="1" id="KW-0238">DNA-binding</keyword>
<evidence type="ECO:0000313" key="6">
    <source>
        <dbReference type="Proteomes" id="UP000553888"/>
    </source>
</evidence>
<dbReference type="RefSeq" id="WP_179566295.1">
    <property type="nucleotide sequence ID" value="NZ_JACBZY010000001.1"/>
</dbReference>
<dbReference type="GO" id="GO:0003677">
    <property type="term" value="F:DNA binding"/>
    <property type="evidence" value="ECO:0007669"/>
    <property type="project" value="UniProtKB-KW"/>
</dbReference>
<comment type="caution">
    <text evidence="5">The sequence shown here is derived from an EMBL/GenBank/DDBJ whole genome shotgun (WGS) entry which is preliminary data.</text>
</comment>
<gene>
    <name evidence="5" type="ORF">BJ979_001277</name>
</gene>
<keyword evidence="6" id="KW-1185">Reference proteome</keyword>
<accession>A0A852YBU4</accession>
<evidence type="ECO:0000259" key="3">
    <source>
        <dbReference type="Pfam" id="PF11774"/>
    </source>
</evidence>
<dbReference type="Pfam" id="PF23359">
    <property type="entry name" value="Lsr2_DNA-bd"/>
    <property type="match status" value="1"/>
</dbReference>
<dbReference type="Gene3D" id="4.10.320.10">
    <property type="entry name" value="E3-binding domain"/>
    <property type="match status" value="1"/>
</dbReference>
<dbReference type="EMBL" id="JACBZY010000001">
    <property type="protein sequence ID" value="NYG98651.1"/>
    <property type="molecule type" value="Genomic_DNA"/>
</dbReference>
<reference evidence="5 6" key="1">
    <citation type="submission" date="2020-07" db="EMBL/GenBank/DDBJ databases">
        <title>Sequencing the genomes of 1000 actinobacteria strains.</title>
        <authorList>
            <person name="Klenk H.-P."/>
        </authorList>
    </citation>
    <scope>NUCLEOTIDE SEQUENCE [LARGE SCALE GENOMIC DNA]</scope>
    <source>
        <strain evidence="5 6">DSM 23141</strain>
    </source>
</reference>